<feature type="transmembrane region" description="Helical" evidence="1">
    <location>
        <begin position="178"/>
        <end position="196"/>
    </location>
</feature>
<keyword evidence="1" id="KW-0812">Transmembrane</keyword>
<dbReference type="Pfam" id="PF14256">
    <property type="entry name" value="YwiC"/>
    <property type="match status" value="1"/>
</dbReference>
<feature type="transmembrane region" description="Helical" evidence="1">
    <location>
        <begin position="103"/>
        <end position="120"/>
    </location>
</feature>
<feature type="transmembrane region" description="Helical" evidence="1">
    <location>
        <begin position="202"/>
        <end position="223"/>
    </location>
</feature>
<dbReference type="InterPro" id="IPR025576">
    <property type="entry name" value="YwiC"/>
</dbReference>
<reference evidence="2 3" key="1">
    <citation type="submission" date="2018-11" db="EMBL/GenBank/DDBJ databases">
        <title>Genomes From Bacteria Associated with the Canine Oral Cavity: a Test Case for Automated Genome-Based Taxonomic Assignment.</title>
        <authorList>
            <person name="Coil D.A."/>
            <person name="Jospin G."/>
            <person name="Darling A.E."/>
            <person name="Wallis C."/>
            <person name="Davis I.J."/>
            <person name="Harris S."/>
            <person name="Eisen J.A."/>
            <person name="Holcombe L.J."/>
            <person name="O'Flynn C."/>
        </authorList>
    </citation>
    <scope>NUCLEOTIDE SEQUENCE [LARGE SCALE GENOMIC DNA]</scope>
    <source>
        <strain evidence="2 3">OH2822_COT-296</strain>
    </source>
</reference>
<sequence>MVRRSGQGKARSQGWVPNHHGAWAMVLVPYVLALVWALAHGAFHPAIAVLGPTWLLGYFAFFAAGLWLKSRLRPRYRKAVVVYASITVVLGVALLWLRPDWWVWGLVFAPLTALGLWFSWRRDERSLMSDLTTVAAACLLPLVVSPSLYGLALVCFGYFFGTVFYVKTNIRERGRVDFIVYSVAWHLAFTVLFACWDVGLGRWWLVAFFLATALRAWLVPSLGVMRGRPVSARSLGMWEVVTTLILAAVLVPALIG</sequence>
<feature type="transmembrane region" description="Helical" evidence="1">
    <location>
        <begin position="149"/>
        <end position="166"/>
    </location>
</feature>
<dbReference type="AlphaFoldDB" id="A0A3P1WXQ1"/>
<gene>
    <name evidence="2" type="ORF">EII35_09270</name>
</gene>
<dbReference type="OrthoDB" id="2380563at2"/>
<dbReference type="EMBL" id="RQYT01000021">
    <property type="protein sequence ID" value="RRD49163.1"/>
    <property type="molecule type" value="Genomic_DNA"/>
</dbReference>
<feature type="transmembrane region" description="Helical" evidence="1">
    <location>
        <begin position="235"/>
        <end position="255"/>
    </location>
</feature>
<feature type="transmembrane region" description="Helical" evidence="1">
    <location>
        <begin position="45"/>
        <end position="68"/>
    </location>
</feature>
<evidence type="ECO:0000256" key="1">
    <source>
        <dbReference type="SAM" id="Phobius"/>
    </source>
</evidence>
<accession>A0A3P1WXQ1</accession>
<proteinExistence type="predicted"/>
<keyword evidence="1" id="KW-0472">Membrane</keyword>
<evidence type="ECO:0000313" key="3">
    <source>
        <dbReference type="Proteomes" id="UP000280935"/>
    </source>
</evidence>
<evidence type="ECO:0008006" key="4">
    <source>
        <dbReference type="Google" id="ProtNLM"/>
    </source>
</evidence>
<protein>
    <recommendedName>
        <fullName evidence="4">YwiC-like protein</fullName>
    </recommendedName>
</protein>
<dbReference type="Proteomes" id="UP000280935">
    <property type="component" value="Unassembled WGS sequence"/>
</dbReference>
<comment type="caution">
    <text evidence="2">The sequence shown here is derived from an EMBL/GenBank/DDBJ whole genome shotgun (WGS) entry which is preliminary data.</text>
</comment>
<name>A0A3P1WXQ1_9ACTN</name>
<dbReference type="RefSeq" id="WP_125228190.1">
    <property type="nucleotide sequence ID" value="NZ_RQYT01000021.1"/>
</dbReference>
<evidence type="ECO:0000313" key="2">
    <source>
        <dbReference type="EMBL" id="RRD49163.1"/>
    </source>
</evidence>
<keyword evidence="1" id="KW-1133">Transmembrane helix</keyword>
<organism evidence="2 3">
    <name type="scientific">Arachnia propionica</name>
    <dbReference type="NCBI Taxonomy" id="1750"/>
    <lineage>
        <taxon>Bacteria</taxon>
        <taxon>Bacillati</taxon>
        <taxon>Actinomycetota</taxon>
        <taxon>Actinomycetes</taxon>
        <taxon>Propionibacteriales</taxon>
        <taxon>Propionibacteriaceae</taxon>
        <taxon>Arachnia</taxon>
    </lineage>
</organism>
<feature type="transmembrane region" description="Helical" evidence="1">
    <location>
        <begin position="127"/>
        <end position="143"/>
    </location>
</feature>
<feature type="transmembrane region" description="Helical" evidence="1">
    <location>
        <begin position="80"/>
        <end position="97"/>
    </location>
</feature>
<feature type="transmembrane region" description="Helical" evidence="1">
    <location>
        <begin position="21"/>
        <end position="39"/>
    </location>
</feature>